<evidence type="ECO:0008006" key="3">
    <source>
        <dbReference type="Google" id="ProtNLM"/>
    </source>
</evidence>
<evidence type="ECO:0000313" key="1">
    <source>
        <dbReference type="EMBL" id="MFC5664653.1"/>
    </source>
</evidence>
<reference evidence="2" key="1">
    <citation type="journal article" date="2019" name="Int. J. Syst. Evol. Microbiol.">
        <title>The Global Catalogue of Microorganisms (GCM) 10K type strain sequencing project: providing services to taxonomists for standard genome sequencing and annotation.</title>
        <authorList>
            <consortium name="The Broad Institute Genomics Platform"/>
            <consortium name="The Broad Institute Genome Sequencing Center for Infectious Disease"/>
            <person name="Wu L."/>
            <person name="Ma J."/>
        </authorList>
    </citation>
    <scope>NUCLEOTIDE SEQUENCE [LARGE SCALE GENOMIC DNA]</scope>
    <source>
        <strain evidence="2">CGMCC 4.1437</strain>
    </source>
</reference>
<keyword evidence="2" id="KW-1185">Reference proteome</keyword>
<gene>
    <name evidence="1" type="ORF">ACFP3U_16865</name>
</gene>
<accession>A0ABW0X4H9</accession>
<dbReference type="InterPro" id="IPR029060">
    <property type="entry name" value="PIN-like_dom_sf"/>
</dbReference>
<proteinExistence type="predicted"/>
<comment type="caution">
    <text evidence="1">The sequence shown here is derived from an EMBL/GenBank/DDBJ whole genome shotgun (WGS) entry which is preliminary data.</text>
</comment>
<name>A0ABW0X4H9_9ACTN</name>
<protein>
    <recommendedName>
        <fullName evidence="3">PIN domain-containing protein</fullName>
    </recommendedName>
</protein>
<sequence>MSRPGSERFAVYDAGMLIGLEKPGPARSLHKSLIAERVTPVVPGPVYAQAWRPGRTAAAIGPFLAQCEIHTAYSFDDYRTVAQILAIATPPKGKRLDVVDALVVVTAELYRAEEILTSDPGDIAAYADAYGYEVLVTPV</sequence>
<evidence type="ECO:0000313" key="2">
    <source>
        <dbReference type="Proteomes" id="UP001595975"/>
    </source>
</evidence>
<organism evidence="1 2">
    <name type="scientific">Kitasatospora misakiensis</name>
    <dbReference type="NCBI Taxonomy" id="67330"/>
    <lineage>
        <taxon>Bacteria</taxon>
        <taxon>Bacillati</taxon>
        <taxon>Actinomycetota</taxon>
        <taxon>Actinomycetes</taxon>
        <taxon>Kitasatosporales</taxon>
        <taxon>Streptomycetaceae</taxon>
        <taxon>Kitasatospora</taxon>
    </lineage>
</organism>
<dbReference type="Proteomes" id="UP001595975">
    <property type="component" value="Unassembled WGS sequence"/>
</dbReference>
<dbReference type="EMBL" id="JBHSOF010000019">
    <property type="protein sequence ID" value="MFC5664653.1"/>
    <property type="molecule type" value="Genomic_DNA"/>
</dbReference>
<dbReference type="SUPFAM" id="SSF88723">
    <property type="entry name" value="PIN domain-like"/>
    <property type="match status" value="1"/>
</dbReference>
<dbReference type="RefSeq" id="WP_380226348.1">
    <property type="nucleotide sequence ID" value="NZ_JBHSOF010000019.1"/>
</dbReference>